<organism evidence="2 3">
    <name type="scientific">Candidatus Woesebacteria bacterium RIFCSPHIGHO2_01_FULL_41_10</name>
    <dbReference type="NCBI Taxonomy" id="1802500"/>
    <lineage>
        <taxon>Bacteria</taxon>
        <taxon>Candidatus Woeseibacteriota</taxon>
    </lineage>
</organism>
<gene>
    <name evidence="2" type="ORF">A2801_00575</name>
</gene>
<proteinExistence type="predicted"/>
<evidence type="ECO:0000259" key="1">
    <source>
        <dbReference type="Pfam" id="PF18904"/>
    </source>
</evidence>
<dbReference type="AlphaFoldDB" id="A0A1F7YQM9"/>
<dbReference type="InterPro" id="IPR043719">
    <property type="entry name" value="DUF5660"/>
</dbReference>
<reference evidence="2 3" key="1">
    <citation type="journal article" date="2016" name="Nat. Commun.">
        <title>Thousands of microbial genomes shed light on interconnected biogeochemical processes in an aquifer system.</title>
        <authorList>
            <person name="Anantharaman K."/>
            <person name="Brown C.T."/>
            <person name="Hug L.A."/>
            <person name="Sharon I."/>
            <person name="Castelle C.J."/>
            <person name="Probst A.J."/>
            <person name="Thomas B.C."/>
            <person name="Singh A."/>
            <person name="Wilkins M.J."/>
            <person name="Karaoz U."/>
            <person name="Brodie E.L."/>
            <person name="Williams K.H."/>
            <person name="Hubbard S.S."/>
            <person name="Banfield J.F."/>
        </authorList>
    </citation>
    <scope>NUCLEOTIDE SEQUENCE [LARGE SCALE GENOMIC DNA]</scope>
</reference>
<dbReference type="EMBL" id="MGGM01000010">
    <property type="protein sequence ID" value="OGM29651.1"/>
    <property type="molecule type" value="Genomic_DNA"/>
</dbReference>
<evidence type="ECO:0000313" key="2">
    <source>
        <dbReference type="EMBL" id="OGM29651.1"/>
    </source>
</evidence>
<dbReference type="Pfam" id="PF18904">
    <property type="entry name" value="DUF5660"/>
    <property type="match status" value="1"/>
</dbReference>
<comment type="caution">
    <text evidence="2">The sequence shown here is derived from an EMBL/GenBank/DDBJ whole genome shotgun (WGS) entry which is preliminary data.</text>
</comment>
<evidence type="ECO:0000313" key="3">
    <source>
        <dbReference type="Proteomes" id="UP000177263"/>
    </source>
</evidence>
<accession>A0A1F7YQM9</accession>
<sequence>MNDNNKKKRQLGLEVFGDFSRDTLDTLNRELLSPFPAEISRQVFNKKRLFSGEIVAGEHLEMQEVYSGQREEAETLRIQLSYERKLREEEKTLIENRTTELKIQIHAIHEEMLRLAAATPQLSHELEVAAFQAPSNPSIYEKFFLERIFELIKNFRMKIEDASNWLSAANRRAAKRNVWGQNYKKYGAKYLLSGEHYSSRSAA</sequence>
<feature type="domain" description="DUF5660" evidence="1">
    <location>
        <begin position="97"/>
        <end position="202"/>
    </location>
</feature>
<dbReference type="Proteomes" id="UP000177263">
    <property type="component" value="Unassembled WGS sequence"/>
</dbReference>
<name>A0A1F7YQM9_9BACT</name>
<protein>
    <recommendedName>
        <fullName evidence="1">DUF5660 domain-containing protein</fullName>
    </recommendedName>
</protein>